<dbReference type="InterPro" id="IPR000863">
    <property type="entry name" value="Sulfotransferase_dom"/>
</dbReference>
<proteinExistence type="predicted"/>
<dbReference type="InterPro" id="IPR027417">
    <property type="entry name" value="P-loop_NTPase"/>
</dbReference>
<keyword evidence="1" id="KW-0808">Transferase</keyword>
<dbReference type="Pfam" id="PF00685">
    <property type="entry name" value="Sulfotransfer_1"/>
    <property type="match status" value="1"/>
</dbReference>
<organism evidence="5 6">
    <name type="scientific">Saccoglossus kowalevskii</name>
    <name type="common">Acorn worm</name>
    <dbReference type="NCBI Taxonomy" id="10224"/>
    <lineage>
        <taxon>Eukaryota</taxon>
        <taxon>Metazoa</taxon>
        <taxon>Hemichordata</taxon>
        <taxon>Enteropneusta</taxon>
        <taxon>Harrimaniidae</taxon>
        <taxon>Saccoglossus</taxon>
    </lineage>
</organism>
<evidence type="ECO:0000256" key="1">
    <source>
        <dbReference type="ARBA" id="ARBA00022679"/>
    </source>
</evidence>
<keyword evidence="3" id="KW-1133">Transmembrane helix</keyword>
<keyword evidence="2" id="KW-0325">Glycoprotein</keyword>
<sequence>MRLYFAKYTNHRFFFVSTLVLGAYILSAYFDGRYHIREIGEEDRAASLLDDDEAMEHFPKRVSDNPTAYLEAKFGNSCYKPSVYYTWVKDFILSSDMKRSDQPDCQNRLPNVIMIGAKKCASDALRDFLVLHPSIVYGRAPEYVDDVFVSGSGETHFFDRHYQRGIDFYRNLFPFSRPGDTLVEKTPQYLNFPDDAPAKIYNEVGKDTKIVAIICDPIRRAVSDYVMEHKRETYKKFVPMMHYRIKDTFEESVLEYDRFENIDTNNDLIKIGMYAYHLARWVRYFPLSQIYLVDGGVFKTDPVKELKNLERFLQLPRYFKKEHFFLHPKTNLYCSAFPIKRCLDKRQKGLRHPDVSDKIVKRLRDFYRAYDNQLSMMFNRTFTWMDEDV</sequence>
<keyword evidence="3" id="KW-0812">Transmembrane</keyword>
<dbReference type="PANTHER" id="PTHR10605:SF65">
    <property type="entry name" value="GH20068P"/>
    <property type="match status" value="1"/>
</dbReference>
<protein>
    <submittedName>
        <fullName evidence="6">Heparan sulfate glucosamine 3-O-sulfotransferase 2-like</fullName>
    </submittedName>
</protein>
<reference evidence="6" key="1">
    <citation type="submission" date="2025-08" db="UniProtKB">
        <authorList>
            <consortium name="RefSeq"/>
        </authorList>
    </citation>
    <scope>IDENTIFICATION</scope>
    <source>
        <tissue evidence="6">Testes</tissue>
    </source>
</reference>
<name>A0ABM0MRP8_SACKO</name>
<dbReference type="PANTHER" id="PTHR10605">
    <property type="entry name" value="HEPARAN SULFATE SULFOTRANSFERASE"/>
    <property type="match status" value="1"/>
</dbReference>
<gene>
    <name evidence="6" type="primary">LOC100374698</name>
</gene>
<dbReference type="SUPFAM" id="SSF52540">
    <property type="entry name" value="P-loop containing nucleoside triphosphate hydrolases"/>
    <property type="match status" value="1"/>
</dbReference>
<evidence type="ECO:0000313" key="6">
    <source>
        <dbReference type="RefSeq" id="XP_006822689.1"/>
    </source>
</evidence>
<keyword evidence="3" id="KW-0472">Membrane</keyword>
<accession>A0ABM0MRP8</accession>
<evidence type="ECO:0000259" key="4">
    <source>
        <dbReference type="Pfam" id="PF00685"/>
    </source>
</evidence>
<keyword evidence="5" id="KW-1185">Reference proteome</keyword>
<feature type="transmembrane region" description="Helical" evidence="3">
    <location>
        <begin position="12"/>
        <end position="30"/>
    </location>
</feature>
<dbReference type="Proteomes" id="UP000694865">
    <property type="component" value="Unplaced"/>
</dbReference>
<dbReference type="GeneID" id="100374698"/>
<evidence type="ECO:0000313" key="5">
    <source>
        <dbReference type="Proteomes" id="UP000694865"/>
    </source>
</evidence>
<evidence type="ECO:0000256" key="3">
    <source>
        <dbReference type="SAM" id="Phobius"/>
    </source>
</evidence>
<feature type="domain" description="Sulfotransferase" evidence="4">
    <location>
        <begin position="110"/>
        <end position="336"/>
    </location>
</feature>
<dbReference type="InterPro" id="IPR037359">
    <property type="entry name" value="NST/OST"/>
</dbReference>
<dbReference type="RefSeq" id="XP_006822689.1">
    <property type="nucleotide sequence ID" value="XM_006822626.1"/>
</dbReference>
<dbReference type="Gene3D" id="3.40.50.300">
    <property type="entry name" value="P-loop containing nucleotide triphosphate hydrolases"/>
    <property type="match status" value="1"/>
</dbReference>
<evidence type="ECO:0000256" key="2">
    <source>
        <dbReference type="ARBA" id="ARBA00023180"/>
    </source>
</evidence>